<dbReference type="KEGG" id="mno:Mnod_4954"/>
<dbReference type="Proteomes" id="UP000008207">
    <property type="component" value="Chromosome"/>
</dbReference>
<feature type="domain" description="Rap1a immunity protein" evidence="2">
    <location>
        <begin position="24"/>
        <end position="125"/>
    </location>
</feature>
<sequence length="128" mass="13385">MVKWLPVVAVAAFLAAPPASAAEGGQLMAQCKTLLRTAKQRGDTLEFRQDPDTVSCFAFMSAVQNLAVVAEGAGEPPLLGACLPPEGTLLQLIQAVVAYGAKHPAALRETAGVLALLALRDAYPCKKR</sequence>
<keyword evidence="4" id="KW-1185">Reference proteome</keyword>
<name>B8IHB9_METNO</name>
<evidence type="ECO:0000313" key="4">
    <source>
        <dbReference type="Proteomes" id="UP000008207"/>
    </source>
</evidence>
<dbReference type="RefSeq" id="WP_015931440.1">
    <property type="nucleotide sequence ID" value="NC_011894.1"/>
</dbReference>
<dbReference type="HOGENOM" id="CLU_1957025_0_0_5"/>
<protein>
    <recommendedName>
        <fullName evidence="2">Rap1a immunity protein domain-containing protein</fullName>
    </recommendedName>
</protein>
<evidence type="ECO:0000313" key="3">
    <source>
        <dbReference type="EMBL" id="ACL59811.1"/>
    </source>
</evidence>
<dbReference type="OrthoDB" id="7995642at2"/>
<feature type="signal peptide" evidence="1">
    <location>
        <begin position="1"/>
        <end position="21"/>
    </location>
</feature>
<feature type="chain" id="PRO_5002874076" description="Rap1a immunity protein domain-containing protein" evidence="1">
    <location>
        <begin position="22"/>
        <end position="128"/>
    </location>
</feature>
<organism evidence="3 4">
    <name type="scientific">Methylobacterium nodulans (strain LMG 21967 / CNCM I-2342 / ORS 2060)</name>
    <dbReference type="NCBI Taxonomy" id="460265"/>
    <lineage>
        <taxon>Bacteria</taxon>
        <taxon>Pseudomonadati</taxon>
        <taxon>Pseudomonadota</taxon>
        <taxon>Alphaproteobacteria</taxon>
        <taxon>Hyphomicrobiales</taxon>
        <taxon>Methylobacteriaceae</taxon>
        <taxon>Methylobacterium</taxon>
    </lineage>
</organism>
<accession>B8IHB9</accession>
<dbReference type="AlphaFoldDB" id="B8IHB9"/>
<evidence type="ECO:0000256" key="1">
    <source>
        <dbReference type="SAM" id="SignalP"/>
    </source>
</evidence>
<dbReference type="STRING" id="460265.Mnod_4954"/>
<keyword evidence="1" id="KW-0732">Signal</keyword>
<dbReference type="eggNOG" id="ENOG5033P60">
    <property type="taxonomic scope" value="Bacteria"/>
</dbReference>
<dbReference type="EMBL" id="CP001349">
    <property type="protein sequence ID" value="ACL59811.1"/>
    <property type="molecule type" value="Genomic_DNA"/>
</dbReference>
<dbReference type="Pfam" id="PF18602">
    <property type="entry name" value="Rap1a"/>
    <property type="match status" value="1"/>
</dbReference>
<gene>
    <name evidence="3" type="ordered locus">Mnod_4954</name>
</gene>
<dbReference type="InterPro" id="IPR041238">
    <property type="entry name" value="Rap1a"/>
</dbReference>
<proteinExistence type="predicted"/>
<evidence type="ECO:0000259" key="2">
    <source>
        <dbReference type="Pfam" id="PF18602"/>
    </source>
</evidence>
<reference evidence="3 4" key="1">
    <citation type="submission" date="2009-01" db="EMBL/GenBank/DDBJ databases">
        <title>Complete sequence of chromosome of Methylobacterium nodulans ORS 2060.</title>
        <authorList>
            <consortium name="US DOE Joint Genome Institute"/>
            <person name="Lucas S."/>
            <person name="Copeland A."/>
            <person name="Lapidus A."/>
            <person name="Glavina del Rio T."/>
            <person name="Dalin E."/>
            <person name="Tice H."/>
            <person name="Bruce D."/>
            <person name="Goodwin L."/>
            <person name="Pitluck S."/>
            <person name="Sims D."/>
            <person name="Brettin T."/>
            <person name="Detter J.C."/>
            <person name="Han C."/>
            <person name="Larimer F."/>
            <person name="Land M."/>
            <person name="Hauser L."/>
            <person name="Kyrpides N."/>
            <person name="Ivanova N."/>
            <person name="Marx C.J."/>
            <person name="Richardson P."/>
        </authorList>
    </citation>
    <scope>NUCLEOTIDE SEQUENCE [LARGE SCALE GENOMIC DNA]</scope>
    <source>
        <strain evidence="4">LMG 21967 / CNCM I-2342 / ORS 2060</strain>
    </source>
</reference>